<dbReference type="InterPro" id="IPR011006">
    <property type="entry name" value="CheY-like_superfamily"/>
</dbReference>
<evidence type="ECO:0000313" key="10">
    <source>
        <dbReference type="EMBL" id="QDU47243.1"/>
    </source>
</evidence>
<evidence type="ECO:0000256" key="3">
    <source>
        <dbReference type="ARBA" id="ARBA00023015"/>
    </source>
</evidence>
<dbReference type="Gene3D" id="3.40.50.2300">
    <property type="match status" value="1"/>
</dbReference>
<keyword evidence="7" id="KW-0597">Phosphoprotein</keyword>
<dbReference type="InterPro" id="IPR025944">
    <property type="entry name" value="Sigma_54_int_dom_CS"/>
</dbReference>
<dbReference type="GO" id="GO:0043565">
    <property type="term" value="F:sequence-specific DNA binding"/>
    <property type="evidence" value="ECO:0007669"/>
    <property type="project" value="InterPro"/>
</dbReference>
<evidence type="ECO:0000313" key="11">
    <source>
        <dbReference type="Proteomes" id="UP000319383"/>
    </source>
</evidence>
<dbReference type="GO" id="GO:0000160">
    <property type="term" value="P:phosphorelay signal transduction system"/>
    <property type="evidence" value="ECO:0007669"/>
    <property type="project" value="InterPro"/>
</dbReference>
<feature type="modified residue" description="4-aspartylphosphate" evidence="7">
    <location>
        <position position="66"/>
    </location>
</feature>
<dbReference type="Pfam" id="PF25601">
    <property type="entry name" value="AAA_lid_14"/>
    <property type="match status" value="1"/>
</dbReference>
<dbReference type="Gene3D" id="1.10.8.60">
    <property type="match status" value="1"/>
</dbReference>
<feature type="domain" description="Response regulatory" evidence="9">
    <location>
        <begin position="17"/>
        <end position="131"/>
    </location>
</feature>
<dbReference type="PANTHER" id="PTHR32071">
    <property type="entry name" value="TRANSCRIPTIONAL REGULATORY PROTEIN"/>
    <property type="match status" value="1"/>
</dbReference>
<dbReference type="PANTHER" id="PTHR32071:SF57">
    <property type="entry name" value="C4-DICARBOXYLATE TRANSPORT TRANSCRIPTIONAL REGULATORY PROTEIN DCTD"/>
    <property type="match status" value="1"/>
</dbReference>
<dbReference type="Gene3D" id="1.10.10.60">
    <property type="entry name" value="Homeodomain-like"/>
    <property type="match status" value="1"/>
</dbReference>
<keyword evidence="4 10" id="KW-0238">DNA-binding</keyword>
<dbReference type="GO" id="GO:0005524">
    <property type="term" value="F:ATP binding"/>
    <property type="evidence" value="ECO:0007669"/>
    <property type="project" value="UniProtKB-KW"/>
</dbReference>
<evidence type="ECO:0000256" key="7">
    <source>
        <dbReference type="PROSITE-ProRule" id="PRU00169"/>
    </source>
</evidence>
<dbReference type="KEGG" id="sdyn:Mal52_57710"/>
<keyword evidence="1" id="KW-0547">Nucleotide-binding</keyword>
<evidence type="ECO:0000256" key="2">
    <source>
        <dbReference type="ARBA" id="ARBA00022840"/>
    </source>
</evidence>
<keyword evidence="11" id="KW-1185">Reference proteome</keyword>
<dbReference type="PROSITE" id="PS00676">
    <property type="entry name" value="SIGMA54_INTERACT_2"/>
    <property type="match status" value="1"/>
</dbReference>
<reference evidence="10 11" key="1">
    <citation type="submission" date="2019-02" db="EMBL/GenBank/DDBJ databases">
        <title>Deep-cultivation of Planctomycetes and their phenomic and genomic characterization uncovers novel biology.</title>
        <authorList>
            <person name="Wiegand S."/>
            <person name="Jogler M."/>
            <person name="Boedeker C."/>
            <person name="Pinto D."/>
            <person name="Vollmers J."/>
            <person name="Rivas-Marin E."/>
            <person name="Kohn T."/>
            <person name="Peeters S.H."/>
            <person name="Heuer A."/>
            <person name="Rast P."/>
            <person name="Oberbeckmann S."/>
            <person name="Bunk B."/>
            <person name="Jeske O."/>
            <person name="Meyerdierks A."/>
            <person name="Storesund J.E."/>
            <person name="Kallscheuer N."/>
            <person name="Luecker S."/>
            <person name="Lage O.M."/>
            <person name="Pohl T."/>
            <person name="Merkel B.J."/>
            <person name="Hornburger P."/>
            <person name="Mueller R.-W."/>
            <person name="Bruemmer F."/>
            <person name="Labrenz M."/>
            <person name="Spormann A.M."/>
            <person name="Op den Camp H."/>
            <person name="Overmann J."/>
            <person name="Amann R."/>
            <person name="Jetten M.S.M."/>
            <person name="Mascher T."/>
            <person name="Medema M.H."/>
            <person name="Devos D.P."/>
            <person name="Kaster A.-K."/>
            <person name="Ovreas L."/>
            <person name="Rohde M."/>
            <person name="Galperin M.Y."/>
            <person name="Jogler C."/>
        </authorList>
    </citation>
    <scope>NUCLEOTIDE SEQUENCE [LARGE SCALE GENOMIC DNA]</scope>
    <source>
        <strain evidence="10 11">Mal52</strain>
    </source>
</reference>
<evidence type="ECO:0000259" key="9">
    <source>
        <dbReference type="PROSITE" id="PS50110"/>
    </source>
</evidence>
<dbReference type="SMART" id="SM00382">
    <property type="entry name" value="AAA"/>
    <property type="match status" value="1"/>
</dbReference>
<evidence type="ECO:0000259" key="8">
    <source>
        <dbReference type="PROSITE" id="PS50045"/>
    </source>
</evidence>
<dbReference type="InterPro" id="IPR003593">
    <property type="entry name" value="AAA+_ATPase"/>
</dbReference>
<dbReference type="AlphaFoldDB" id="A0A517ZXN3"/>
<dbReference type="EMBL" id="CP036276">
    <property type="protein sequence ID" value="QDU47243.1"/>
    <property type="molecule type" value="Genomic_DNA"/>
</dbReference>
<dbReference type="FunFam" id="3.40.50.300:FF:000006">
    <property type="entry name" value="DNA-binding transcriptional regulator NtrC"/>
    <property type="match status" value="1"/>
</dbReference>
<keyword evidence="2" id="KW-0067">ATP-binding</keyword>
<dbReference type="InterPro" id="IPR058031">
    <property type="entry name" value="AAA_lid_NorR"/>
</dbReference>
<dbReference type="SUPFAM" id="SSF46689">
    <property type="entry name" value="Homeodomain-like"/>
    <property type="match status" value="1"/>
</dbReference>
<dbReference type="SUPFAM" id="SSF52540">
    <property type="entry name" value="P-loop containing nucleoside triphosphate hydrolases"/>
    <property type="match status" value="1"/>
</dbReference>
<accession>A0A517ZXN3</accession>
<dbReference type="InterPro" id="IPR001789">
    <property type="entry name" value="Sig_transdc_resp-reg_receiver"/>
</dbReference>
<sequence>MADSQDNSIDLSAIQIHVLIIDDDEPHAQAVAESLERVDYDCTVAASGVRGAALIESDTFDVVVTDLKMDDMDGLAILAKAKEELPDAEVILLTGHGSINSAVTAMQHGAYTYLTKPLDISELRAAVEKASSRLKLARYNTQLKRQLDEKFGFEGVVGNTPQMLKIITQLQQLAPTDSSVLILGENGTGKELVAKAIHQNSRRKNKPFVPLNISALSEGILESELFGHEKGSFTGAERRRIGQFEYANGGTLFLDEVGEMPMSTQIKLLRVLEDGQINRVGANEPIKVNVRLVAATNADLAQMVEDKKFRKDLYYRLDVVKINLPPLRERRGDIPLLIEHFIKEMTARHGREVEHVSKSARQALMAYDWPGNIRQLRNVIERMVVVDMDGLLDVDDLPEEIAPPPRAGDEPILGFDGHDALIGKSLSDIERFYIEKTLQLTEGKREEAARILGIGERTLYRKIKEFGLNQ</sequence>
<name>A0A517ZXN3_9PLAN</name>
<dbReference type="PRINTS" id="PR01590">
    <property type="entry name" value="HTHFIS"/>
</dbReference>
<dbReference type="Gene3D" id="3.40.50.300">
    <property type="entry name" value="P-loop containing nucleotide triphosphate hydrolases"/>
    <property type="match status" value="1"/>
</dbReference>
<dbReference type="FunFam" id="1.10.8.60:FF:000014">
    <property type="entry name" value="DNA-binding transcriptional regulator NtrC"/>
    <property type="match status" value="1"/>
</dbReference>
<dbReference type="InterPro" id="IPR002078">
    <property type="entry name" value="Sigma_54_int"/>
</dbReference>
<dbReference type="Proteomes" id="UP000319383">
    <property type="component" value="Chromosome"/>
</dbReference>
<dbReference type="Pfam" id="PF00158">
    <property type="entry name" value="Sigma54_activat"/>
    <property type="match status" value="1"/>
</dbReference>
<dbReference type="PROSITE" id="PS00688">
    <property type="entry name" value="SIGMA54_INTERACT_3"/>
    <property type="match status" value="1"/>
</dbReference>
<dbReference type="InterPro" id="IPR002197">
    <property type="entry name" value="HTH_Fis"/>
</dbReference>
<gene>
    <name evidence="10" type="ORF">Mal52_57710</name>
</gene>
<dbReference type="CDD" id="cd00009">
    <property type="entry name" value="AAA"/>
    <property type="match status" value="1"/>
</dbReference>
<dbReference type="Pfam" id="PF02954">
    <property type="entry name" value="HTH_8"/>
    <property type="match status" value="1"/>
</dbReference>
<evidence type="ECO:0000256" key="1">
    <source>
        <dbReference type="ARBA" id="ARBA00022741"/>
    </source>
</evidence>
<protein>
    <submittedName>
        <fullName evidence="10">DNA-binding transcriptional response regulator</fullName>
    </submittedName>
</protein>
<dbReference type="InterPro" id="IPR027417">
    <property type="entry name" value="P-loop_NTPase"/>
</dbReference>
<keyword evidence="3" id="KW-0805">Transcription regulation</keyword>
<dbReference type="InterPro" id="IPR009057">
    <property type="entry name" value="Homeodomain-like_sf"/>
</dbReference>
<keyword evidence="5" id="KW-0010">Activator</keyword>
<dbReference type="PROSITE" id="PS50110">
    <property type="entry name" value="RESPONSE_REGULATORY"/>
    <property type="match status" value="1"/>
</dbReference>
<evidence type="ECO:0000256" key="5">
    <source>
        <dbReference type="ARBA" id="ARBA00023159"/>
    </source>
</evidence>
<dbReference type="Pfam" id="PF00072">
    <property type="entry name" value="Response_reg"/>
    <property type="match status" value="1"/>
</dbReference>
<proteinExistence type="predicted"/>
<evidence type="ECO:0000256" key="6">
    <source>
        <dbReference type="ARBA" id="ARBA00023163"/>
    </source>
</evidence>
<dbReference type="InterPro" id="IPR025943">
    <property type="entry name" value="Sigma_54_int_dom_ATP-bd_2"/>
</dbReference>
<dbReference type="SMART" id="SM00448">
    <property type="entry name" value="REC"/>
    <property type="match status" value="1"/>
</dbReference>
<dbReference type="GO" id="GO:0006355">
    <property type="term" value="P:regulation of DNA-templated transcription"/>
    <property type="evidence" value="ECO:0007669"/>
    <property type="project" value="InterPro"/>
</dbReference>
<keyword evidence="6" id="KW-0804">Transcription</keyword>
<organism evidence="10 11">
    <name type="scientific">Symmachiella dynata</name>
    <dbReference type="NCBI Taxonomy" id="2527995"/>
    <lineage>
        <taxon>Bacteria</taxon>
        <taxon>Pseudomonadati</taxon>
        <taxon>Planctomycetota</taxon>
        <taxon>Planctomycetia</taxon>
        <taxon>Planctomycetales</taxon>
        <taxon>Planctomycetaceae</taxon>
        <taxon>Symmachiella</taxon>
    </lineage>
</organism>
<feature type="domain" description="Sigma-54 factor interaction" evidence="8">
    <location>
        <begin position="156"/>
        <end position="385"/>
    </location>
</feature>
<dbReference type="PROSITE" id="PS50045">
    <property type="entry name" value="SIGMA54_INTERACT_4"/>
    <property type="match status" value="1"/>
</dbReference>
<dbReference type="SUPFAM" id="SSF52172">
    <property type="entry name" value="CheY-like"/>
    <property type="match status" value="1"/>
</dbReference>
<dbReference type="RefSeq" id="WP_145379987.1">
    <property type="nucleotide sequence ID" value="NZ_CP036276.1"/>
</dbReference>
<evidence type="ECO:0000256" key="4">
    <source>
        <dbReference type="ARBA" id="ARBA00023125"/>
    </source>
</evidence>